<reference evidence="2" key="2">
    <citation type="submission" date="2017-02" db="UniProtKB">
        <authorList>
            <consortium name="WormBaseParasite"/>
        </authorList>
    </citation>
    <scope>IDENTIFICATION</scope>
</reference>
<sequence>MSSPTVVEGKLSAADVVLLDVVQLTSSIVRTRRERCKVVTAVTGMARGMTTVEEENDLLAFSSYHCQRISLRQLTGAHDNHLTLNDFIAF</sequence>
<accession>A0A0K0CVU8</accession>
<evidence type="ECO:0000313" key="2">
    <source>
        <dbReference type="WBParaSite" id="ACAC_0000150001-mRNA-1"/>
    </source>
</evidence>
<organism evidence="1 2">
    <name type="scientific">Angiostrongylus cantonensis</name>
    <name type="common">Rat lungworm</name>
    <dbReference type="NCBI Taxonomy" id="6313"/>
    <lineage>
        <taxon>Eukaryota</taxon>
        <taxon>Metazoa</taxon>
        <taxon>Ecdysozoa</taxon>
        <taxon>Nematoda</taxon>
        <taxon>Chromadorea</taxon>
        <taxon>Rhabditida</taxon>
        <taxon>Rhabditina</taxon>
        <taxon>Rhabditomorpha</taxon>
        <taxon>Strongyloidea</taxon>
        <taxon>Metastrongylidae</taxon>
        <taxon>Angiostrongylus</taxon>
    </lineage>
</organism>
<protein>
    <submittedName>
        <fullName evidence="2">Uncharacterized protein</fullName>
    </submittedName>
</protein>
<name>A0A0K0CVU8_ANGCA</name>
<dbReference type="WBParaSite" id="ACAC_0000150001-mRNA-1">
    <property type="protein sequence ID" value="ACAC_0000150001-mRNA-1"/>
    <property type="gene ID" value="ACAC_0000150001"/>
</dbReference>
<evidence type="ECO:0000313" key="1">
    <source>
        <dbReference type="Proteomes" id="UP000035642"/>
    </source>
</evidence>
<keyword evidence="1" id="KW-1185">Reference proteome</keyword>
<proteinExistence type="predicted"/>
<reference evidence="1" key="1">
    <citation type="submission" date="2012-09" db="EMBL/GenBank/DDBJ databases">
        <authorList>
            <person name="Martin A.A."/>
        </authorList>
    </citation>
    <scope>NUCLEOTIDE SEQUENCE</scope>
</reference>
<dbReference type="AlphaFoldDB" id="A0A0K0CVU8"/>
<dbReference type="Proteomes" id="UP000035642">
    <property type="component" value="Unassembled WGS sequence"/>
</dbReference>